<gene>
    <name evidence="1" type="ORF">OCBIM_22031091mg</name>
</gene>
<protein>
    <submittedName>
        <fullName evidence="1">Uncharacterized protein</fullName>
    </submittedName>
</protein>
<proteinExistence type="predicted"/>
<name>A0A0L8GNN2_OCTBM</name>
<accession>A0A0L8GNN2</accession>
<reference evidence="1" key="1">
    <citation type="submission" date="2015-07" db="EMBL/GenBank/DDBJ databases">
        <title>MeaNS - Measles Nucleotide Surveillance Program.</title>
        <authorList>
            <person name="Tran T."/>
            <person name="Druce J."/>
        </authorList>
    </citation>
    <scope>NUCLEOTIDE SEQUENCE</scope>
    <source>
        <strain evidence="1">UCB-OBI-ISO-001</strain>
        <tissue evidence="1">Gonad</tissue>
    </source>
</reference>
<dbReference type="EMBL" id="KQ421158">
    <property type="protein sequence ID" value="KOF78235.1"/>
    <property type="molecule type" value="Genomic_DNA"/>
</dbReference>
<organism evidence="1">
    <name type="scientific">Octopus bimaculoides</name>
    <name type="common">California two-spotted octopus</name>
    <dbReference type="NCBI Taxonomy" id="37653"/>
    <lineage>
        <taxon>Eukaryota</taxon>
        <taxon>Metazoa</taxon>
        <taxon>Spiralia</taxon>
        <taxon>Lophotrochozoa</taxon>
        <taxon>Mollusca</taxon>
        <taxon>Cephalopoda</taxon>
        <taxon>Coleoidea</taxon>
        <taxon>Octopodiformes</taxon>
        <taxon>Octopoda</taxon>
        <taxon>Incirrata</taxon>
        <taxon>Octopodidae</taxon>
        <taxon>Octopus</taxon>
    </lineage>
</organism>
<evidence type="ECO:0000313" key="1">
    <source>
        <dbReference type="EMBL" id="KOF78235.1"/>
    </source>
</evidence>
<sequence>MNLGNSIKSIGLLLRINVHIKSEAVLYLNHSSFLNCPVIACKWSHIFLANKNGGKCGHMLPKPICE</sequence>
<dbReference type="AlphaFoldDB" id="A0A0L8GNN2"/>